<feature type="domain" description="Rhodopsin" evidence="7">
    <location>
        <begin position="41"/>
        <end position="273"/>
    </location>
</feature>
<sequence length="313" mass="34166">MSGPDPAFLAHQLSVQHQTRQPNLYAAVSVSLFIAYVSVVLRLIARYRMGQKLLADDYWIIGALFPVTVFDGFNYWSTHAGLGLHIIRIKSIKALIQSSVACMATYPLCLPPSKFSILYLYHRLFPSKAIKHISLLIAFVVLGSAIAASVAFGLQCIPLSSLWTGAPNRCLNLSALSMATGVLNIVTDVAILCLPIQPLTQLQVSTKTRIGVLATFLLGGCVCIISIIRTTVVGQASQEDPSWNNAIGGIWSTIEVHVAIVSANLPVLKPIFMRDSTETSSSHTPASRKPYFHSPTIRYGRMMTSYRCKTLTT</sequence>
<keyword evidence="2 6" id="KW-0812">Transmembrane</keyword>
<dbReference type="PANTHER" id="PTHR33048:SF47">
    <property type="entry name" value="INTEGRAL MEMBRANE PROTEIN-RELATED"/>
    <property type="match status" value="1"/>
</dbReference>
<dbReference type="AlphaFoldDB" id="A0A2V1DZP7"/>
<evidence type="ECO:0000313" key="9">
    <source>
        <dbReference type="Proteomes" id="UP000244855"/>
    </source>
</evidence>
<feature type="transmembrane region" description="Helical" evidence="6">
    <location>
        <begin position="208"/>
        <end position="228"/>
    </location>
</feature>
<dbReference type="PANTHER" id="PTHR33048">
    <property type="entry name" value="PTH11-LIKE INTEGRAL MEMBRANE PROTEIN (AFU_ORTHOLOGUE AFUA_5G11245)"/>
    <property type="match status" value="1"/>
</dbReference>
<evidence type="ECO:0000256" key="2">
    <source>
        <dbReference type="ARBA" id="ARBA00022692"/>
    </source>
</evidence>
<comment type="subcellular location">
    <subcellularLocation>
        <location evidence="1">Membrane</location>
        <topology evidence="1">Multi-pass membrane protein</topology>
    </subcellularLocation>
</comment>
<feature type="transmembrane region" description="Helical" evidence="6">
    <location>
        <begin position="248"/>
        <end position="268"/>
    </location>
</feature>
<feature type="transmembrane region" description="Helical" evidence="6">
    <location>
        <begin position="24"/>
        <end position="45"/>
    </location>
</feature>
<feature type="transmembrane region" description="Helical" evidence="6">
    <location>
        <begin position="96"/>
        <end position="121"/>
    </location>
</feature>
<dbReference type="InterPro" id="IPR049326">
    <property type="entry name" value="Rhodopsin_dom_fungi"/>
</dbReference>
<dbReference type="OrthoDB" id="3934549at2759"/>
<keyword evidence="9" id="KW-1185">Reference proteome</keyword>
<feature type="transmembrane region" description="Helical" evidence="6">
    <location>
        <begin position="57"/>
        <end position="76"/>
    </location>
</feature>
<keyword evidence="4 6" id="KW-0472">Membrane</keyword>
<dbReference type="EMBL" id="KZ805329">
    <property type="protein sequence ID" value="PVI03631.1"/>
    <property type="molecule type" value="Genomic_DNA"/>
</dbReference>
<evidence type="ECO:0000313" key="8">
    <source>
        <dbReference type="EMBL" id="PVI03631.1"/>
    </source>
</evidence>
<protein>
    <recommendedName>
        <fullName evidence="7">Rhodopsin domain-containing protein</fullName>
    </recommendedName>
</protein>
<evidence type="ECO:0000256" key="5">
    <source>
        <dbReference type="ARBA" id="ARBA00038359"/>
    </source>
</evidence>
<feature type="transmembrane region" description="Helical" evidence="6">
    <location>
        <begin position="174"/>
        <end position="196"/>
    </location>
</feature>
<feature type="transmembrane region" description="Helical" evidence="6">
    <location>
        <begin position="133"/>
        <end position="154"/>
    </location>
</feature>
<organism evidence="8 9">
    <name type="scientific">Periconia macrospinosa</name>
    <dbReference type="NCBI Taxonomy" id="97972"/>
    <lineage>
        <taxon>Eukaryota</taxon>
        <taxon>Fungi</taxon>
        <taxon>Dikarya</taxon>
        <taxon>Ascomycota</taxon>
        <taxon>Pezizomycotina</taxon>
        <taxon>Dothideomycetes</taxon>
        <taxon>Pleosporomycetidae</taxon>
        <taxon>Pleosporales</taxon>
        <taxon>Massarineae</taxon>
        <taxon>Periconiaceae</taxon>
        <taxon>Periconia</taxon>
    </lineage>
</organism>
<evidence type="ECO:0000256" key="4">
    <source>
        <dbReference type="ARBA" id="ARBA00023136"/>
    </source>
</evidence>
<name>A0A2V1DZP7_9PLEO</name>
<evidence type="ECO:0000259" key="7">
    <source>
        <dbReference type="Pfam" id="PF20684"/>
    </source>
</evidence>
<accession>A0A2V1DZP7</accession>
<dbReference type="InterPro" id="IPR052337">
    <property type="entry name" value="SAT4-like"/>
</dbReference>
<evidence type="ECO:0000256" key="6">
    <source>
        <dbReference type="SAM" id="Phobius"/>
    </source>
</evidence>
<evidence type="ECO:0000256" key="3">
    <source>
        <dbReference type="ARBA" id="ARBA00022989"/>
    </source>
</evidence>
<gene>
    <name evidence="8" type="ORF">DM02DRAFT_240744</name>
</gene>
<comment type="similarity">
    <text evidence="5">Belongs to the SAT4 family.</text>
</comment>
<evidence type="ECO:0000256" key="1">
    <source>
        <dbReference type="ARBA" id="ARBA00004141"/>
    </source>
</evidence>
<dbReference type="Proteomes" id="UP000244855">
    <property type="component" value="Unassembled WGS sequence"/>
</dbReference>
<dbReference type="GO" id="GO:0016020">
    <property type="term" value="C:membrane"/>
    <property type="evidence" value="ECO:0007669"/>
    <property type="project" value="UniProtKB-SubCell"/>
</dbReference>
<dbReference type="Pfam" id="PF20684">
    <property type="entry name" value="Fung_rhodopsin"/>
    <property type="match status" value="1"/>
</dbReference>
<proteinExistence type="inferred from homology"/>
<reference evidence="8 9" key="1">
    <citation type="journal article" date="2018" name="Sci. Rep.">
        <title>Comparative genomics provides insights into the lifestyle and reveals functional heterogeneity of dark septate endophytic fungi.</title>
        <authorList>
            <person name="Knapp D.G."/>
            <person name="Nemeth J.B."/>
            <person name="Barry K."/>
            <person name="Hainaut M."/>
            <person name="Henrissat B."/>
            <person name="Johnson J."/>
            <person name="Kuo A."/>
            <person name="Lim J.H.P."/>
            <person name="Lipzen A."/>
            <person name="Nolan M."/>
            <person name="Ohm R.A."/>
            <person name="Tamas L."/>
            <person name="Grigoriev I.V."/>
            <person name="Spatafora J.W."/>
            <person name="Nagy L.G."/>
            <person name="Kovacs G.M."/>
        </authorList>
    </citation>
    <scope>NUCLEOTIDE SEQUENCE [LARGE SCALE GENOMIC DNA]</scope>
    <source>
        <strain evidence="8 9">DSE2036</strain>
    </source>
</reference>
<keyword evidence="3 6" id="KW-1133">Transmembrane helix</keyword>